<name>A0A841FUC3_9ACTN</name>
<accession>A0A841FUC3</accession>
<evidence type="ECO:0000256" key="3">
    <source>
        <dbReference type="SAM" id="MobiDB-lite"/>
    </source>
</evidence>
<organism evidence="5 6">
    <name type="scientific">Phytomonospora endophytica</name>
    <dbReference type="NCBI Taxonomy" id="714109"/>
    <lineage>
        <taxon>Bacteria</taxon>
        <taxon>Bacillati</taxon>
        <taxon>Actinomycetota</taxon>
        <taxon>Actinomycetes</taxon>
        <taxon>Micromonosporales</taxon>
        <taxon>Micromonosporaceae</taxon>
        <taxon>Phytomonospora</taxon>
    </lineage>
</organism>
<reference evidence="5 6" key="1">
    <citation type="submission" date="2020-08" db="EMBL/GenBank/DDBJ databases">
        <title>Genomic Encyclopedia of Type Strains, Phase IV (KMG-IV): sequencing the most valuable type-strain genomes for metagenomic binning, comparative biology and taxonomic classification.</title>
        <authorList>
            <person name="Goeker M."/>
        </authorList>
    </citation>
    <scope>NUCLEOTIDE SEQUENCE [LARGE SCALE GENOMIC DNA]</scope>
    <source>
        <strain evidence="5 6">YIM 65646</strain>
    </source>
</reference>
<feature type="region of interest" description="Disordered" evidence="3">
    <location>
        <begin position="146"/>
        <end position="165"/>
    </location>
</feature>
<dbReference type="SUPFAM" id="SSF55729">
    <property type="entry name" value="Acyl-CoA N-acyltransferases (Nat)"/>
    <property type="match status" value="1"/>
</dbReference>
<dbReference type="Pfam" id="PF00583">
    <property type="entry name" value="Acetyltransf_1"/>
    <property type="match status" value="1"/>
</dbReference>
<dbReference type="RefSeq" id="WP_184790163.1">
    <property type="nucleotide sequence ID" value="NZ_BONT01000081.1"/>
</dbReference>
<dbReference type="CDD" id="cd04301">
    <property type="entry name" value="NAT_SF"/>
    <property type="match status" value="1"/>
</dbReference>
<feature type="compositionally biased region" description="Polar residues" evidence="3">
    <location>
        <begin position="148"/>
        <end position="157"/>
    </location>
</feature>
<keyword evidence="2" id="KW-0012">Acyltransferase</keyword>
<comment type="caution">
    <text evidence="5">The sequence shown here is derived from an EMBL/GenBank/DDBJ whole genome shotgun (WGS) entry which is preliminary data.</text>
</comment>
<sequence>MAVVIRAGEDRDLVAVGALHSRTRRAAYRELMSAEALEAMSPRRQHAAWAERVPRERETHRMLVAEHETTLLGFGYVGGGEDGFGWLCALHVDPAAHGTGVARLLLARAVDTLTELGHERHALWVIDGNARAIAFYTKSGWYHDGTRRTSSVGPETTEQLRYRRA</sequence>
<dbReference type="GO" id="GO:0016747">
    <property type="term" value="F:acyltransferase activity, transferring groups other than amino-acyl groups"/>
    <property type="evidence" value="ECO:0007669"/>
    <property type="project" value="InterPro"/>
</dbReference>
<dbReference type="EMBL" id="JACHGT010000012">
    <property type="protein sequence ID" value="MBB6037338.1"/>
    <property type="molecule type" value="Genomic_DNA"/>
</dbReference>
<gene>
    <name evidence="5" type="ORF">HNR73_005214</name>
</gene>
<dbReference type="InterPro" id="IPR016181">
    <property type="entry name" value="Acyl_CoA_acyltransferase"/>
</dbReference>
<evidence type="ECO:0000256" key="1">
    <source>
        <dbReference type="ARBA" id="ARBA00022679"/>
    </source>
</evidence>
<keyword evidence="1 5" id="KW-0808">Transferase</keyword>
<dbReference type="AlphaFoldDB" id="A0A841FUC3"/>
<keyword evidence="6" id="KW-1185">Reference proteome</keyword>
<protein>
    <submittedName>
        <fullName evidence="5">GNAT superfamily N-acetyltransferase</fullName>
    </submittedName>
</protein>
<dbReference type="PANTHER" id="PTHR43877">
    <property type="entry name" value="AMINOALKYLPHOSPHONATE N-ACETYLTRANSFERASE-RELATED-RELATED"/>
    <property type="match status" value="1"/>
</dbReference>
<proteinExistence type="predicted"/>
<dbReference type="Gene3D" id="3.40.630.30">
    <property type="match status" value="1"/>
</dbReference>
<evidence type="ECO:0000313" key="5">
    <source>
        <dbReference type="EMBL" id="MBB6037338.1"/>
    </source>
</evidence>
<feature type="domain" description="N-acetyltransferase" evidence="4">
    <location>
        <begin position="3"/>
        <end position="163"/>
    </location>
</feature>
<evidence type="ECO:0000259" key="4">
    <source>
        <dbReference type="PROSITE" id="PS51186"/>
    </source>
</evidence>
<evidence type="ECO:0000256" key="2">
    <source>
        <dbReference type="ARBA" id="ARBA00023315"/>
    </source>
</evidence>
<dbReference type="InterPro" id="IPR050832">
    <property type="entry name" value="Bact_Acetyltransf"/>
</dbReference>
<dbReference type="InterPro" id="IPR000182">
    <property type="entry name" value="GNAT_dom"/>
</dbReference>
<evidence type="ECO:0000313" key="6">
    <source>
        <dbReference type="Proteomes" id="UP000548476"/>
    </source>
</evidence>
<dbReference type="PROSITE" id="PS51186">
    <property type="entry name" value="GNAT"/>
    <property type="match status" value="1"/>
</dbReference>
<dbReference type="PANTHER" id="PTHR43877:SF1">
    <property type="entry name" value="ACETYLTRANSFERASE"/>
    <property type="match status" value="1"/>
</dbReference>
<dbReference type="Proteomes" id="UP000548476">
    <property type="component" value="Unassembled WGS sequence"/>
</dbReference>